<dbReference type="AlphaFoldDB" id="A0A409XWP5"/>
<keyword evidence="1" id="KW-0812">Transmembrane</keyword>
<keyword evidence="1" id="KW-1133">Transmembrane helix</keyword>
<dbReference type="Proteomes" id="UP000283269">
    <property type="component" value="Unassembled WGS sequence"/>
</dbReference>
<proteinExistence type="predicted"/>
<keyword evidence="1" id="KW-0472">Membrane</keyword>
<feature type="transmembrane region" description="Helical" evidence="1">
    <location>
        <begin position="123"/>
        <end position="141"/>
    </location>
</feature>
<keyword evidence="3" id="KW-1185">Reference proteome</keyword>
<gene>
    <name evidence="2" type="ORF">CVT25_013308</name>
</gene>
<dbReference type="EMBL" id="NHYD01000069">
    <property type="protein sequence ID" value="PPQ95163.1"/>
    <property type="molecule type" value="Genomic_DNA"/>
</dbReference>
<evidence type="ECO:0000313" key="3">
    <source>
        <dbReference type="Proteomes" id="UP000283269"/>
    </source>
</evidence>
<evidence type="ECO:0000313" key="2">
    <source>
        <dbReference type="EMBL" id="PPQ95163.1"/>
    </source>
</evidence>
<reference evidence="2 3" key="1">
    <citation type="journal article" date="2018" name="Evol. Lett.">
        <title>Horizontal gene cluster transfer increased hallucinogenic mushroom diversity.</title>
        <authorList>
            <person name="Reynolds H.T."/>
            <person name="Vijayakumar V."/>
            <person name="Gluck-Thaler E."/>
            <person name="Korotkin H.B."/>
            <person name="Matheny P.B."/>
            <person name="Slot J.C."/>
        </authorList>
    </citation>
    <scope>NUCLEOTIDE SEQUENCE [LARGE SCALE GENOMIC DNA]</scope>
    <source>
        <strain evidence="2 3">2631</strain>
    </source>
</reference>
<accession>A0A409XWP5</accession>
<organism evidence="2 3">
    <name type="scientific">Psilocybe cyanescens</name>
    <dbReference type="NCBI Taxonomy" id="93625"/>
    <lineage>
        <taxon>Eukaryota</taxon>
        <taxon>Fungi</taxon>
        <taxon>Dikarya</taxon>
        <taxon>Basidiomycota</taxon>
        <taxon>Agaricomycotina</taxon>
        <taxon>Agaricomycetes</taxon>
        <taxon>Agaricomycetidae</taxon>
        <taxon>Agaricales</taxon>
        <taxon>Agaricineae</taxon>
        <taxon>Strophariaceae</taxon>
        <taxon>Psilocybe</taxon>
    </lineage>
</organism>
<protein>
    <submittedName>
        <fullName evidence="2">Uncharacterized protein</fullName>
    </submittedName>
</protein>
<name>A0A409XWP5_PSICY</name>
<sequence>IWRCYHIWGQSFWAISVKLIHLVAEFGLVITSTVFEVLTGQTTSNANVKISNNIARAVDFSTYRLSVKWSNIQKIIQPFVALVIESAAAYSLVLLLEAIIVIVPSFTELESPLEEADSYLQPVLVAVEGMAPTVLVARIALTNPNNTDASAPITHISGLQFGSHQGSGRSRNAIGGEINASIHTDDAESTSMGELKESLAWMPHVWTIMSKFGIIRGNQAQIR</sequence>
<feature type="transmembrane region" description="Helical" evidence="1">
    <location>
        <begin position="79"/>
        <end position="103"/>
    </location>
</feature>
<dbReference type="InParanoid" id="A0A409XWP5"/>
<comment type="caution">
    <text evidence="2">The sequence shown here is derived from an EMBL/GenBank/DDBJ whole genome shotgun (WGS) entry which is preliminary data.</text>
</comment>
<feature type="non-terminal residue" evidence="2">
    <location>
        <position position="1"/>
    </location>
</feature>
<evidence type="ECO:0000256" key="1">
    <source>
        <dbReference type="SAM" id="Phobius"/>
    </source>
</evidence>